<protein>
    <submittedName>
        <fullName evidence="1">Uncharacterized protein</fullName>
    </submittedName>
</protein>
<name>A0A5Y3MZ62_SALER</name>
<proteinExistence type="predicted"/>
<reference evidence="1" key="1">
    <citation type="submission" date="2018-06" db="EMBL/GenBank/DDBJ databases">
        <authorList>
            <person name="Ashton P.M."/>
            <person name="Dallman T."/>
            <person name="Nair S."/>
            <person name="De Pinna E."/>
            <person name="Peters T."/>
            <person name="Grant K."/>
        </authorList>
    </citation>
    <scope>NUCLEOTIDE SEQUENCE [LARGE SCALE GENOMIC DNA]</scope>
    <source>
        <strain evidence="1">275803</strain>
    </source>
</reference>
<evidence type="ECO:0000313" key="1">
    <source>
        <dbReference type="EMBL" id="ECI4012528.1"/>
    </source>
</evidence>
<gene>
    <name evidence="1" type="ORF">DN310_25335</name>
</gene>
<accession>A0A5Y3MZ62</accession>
<sequence>MMCGRGFIKVPLHLCQLKVVWKGDILQKLLLIYQHCLLEAIDVVLKTLMEHILLIVITQFMVHSRYLPMLIIGADGQQDRLM</sequence>
<organism evidence="1">
    <name type="scientific">Salmonella enterica subsp. salamae</name>
    <dbReference type="NCBI Taxonomy" id="59202"/>
    <lineage>
        <taxon>Bacteria</taxon>
        <taxon>Pseudomonadati</taxon>
        <taxon>Pseudomonadota</taxon>
        <taxon>Gammaproteobacteria</taxon>
        <taxon>Enterobacterales</taxon>
        <taxon>Enterobacteriaceae</taxon>
        <taxon>Salmonella</taxon>
    </lineage>
</organism>
<comment type="caution">
    <text evidence="1">The sequence shown here is derived from an EMBL/GenBank/DDBJ whole genome shotgun (WGS) entry which is preliminary data.</text>
</comment>
<dbReference type="Proteomes" id="UP000839598">
    <property type="component" value="Unassembled WGS sequence"/>
</dbReference>
<dbReference type="AlphaFoldDB" id="A0A5Y3MZ62"/>
<dbReference type="EMBL" id="AAIVAV010000053">
    <property type="protein sequence ID" value="ECI4012528.1"/>
    <property type="molecule type" value="Genomic_DNA"/>
</dbReference>